<proteinExistence type="predicted"/>
<dbReference type="InterPro" id="IPR001245">
    <property type="entry name" value="Ser-Thr/Tyr_kinase_cat_dom"/>
</dbReference>
<dbReference type="GO" id="GO:0030182">
    <property type="term" value="P:neuron differentiation"/>
    <property type="evidence" value="ECO:0007669"/>
    <property type="project" value="UniProtKB-ARBA"/>
</dbReference>
<dbReference type="CDD" id="cd00192">
    <property type="entry name" value="PTKc"/>
    <property type="match status" value="1"/>
</dbReference>
<dbReference type="FunFam" id="1.10.510.10:FF:001512">
    <property type="entry name" value="Receptor tyrosine-protein kinase erbB-2"/>
    <property type="match status" value="1"/>
</dbReference>
<dbReference type="GO" id="GO:0007259">
    <property type="term" value="P:cell surface receptor signaling pathway via JAK-STAT"/>
    <property type="evidence" value="ECO:0007669"/>
    <property type="project" value="TreeGrafter"/>
</dbReference>
<dbReference type="Gene3D" id="1.10.510.10">
    <property type="entry name" value="Transferase(Phosphotransferase) domain 1"/>
    <property type="match status" value="2"/>
</dbReference>
<evidence type="ECO:0000256" key="5">
    <source>
        <dbReference type="ARBA" id="ARBA00022737"/>
    </source>
</evidence>
<dbReference type="GO" id="GO:0048468">
    <property type="term" value="P:cell development"/>
    <property type="evidence" value="ECO:0007669"/>
    <property type="project" value="UniProtKB-ARBA"/>
</dbReference>
<organism evidence="18 19">
    <name type="scientific">Petrolisthes cinctipes</name>
    <name type="common">Flat porcelain crab</name>
    <dbReference type="NCBI Taxonomy" id="88211"/>
    <lineage>
        <taxon>Eukaryota</taxon>
        <taxon>Metazoa</taxon>
        <taxon>Ecdysozoa</taxon>
        <taxon>Arthropoda</taxon>
        <taxon>Crustacea</taxon>
        <taxon>Multicrustacea</taxon>
        <taxon>Malacostraca</taxon>
        <taxon>Eumalacostraca</taxon>
        <taxon>Eucarida</taxon>
        <taxon>Decapoda</taxon>
        <taxon>Pleocyemata</taxon>
        <taxon>Anomura</taxon>
        <taxon>Galatheoidea</taxon>
        <taxon>Porcellanidae</taxon>
        <taxon>Petrolisthes</taxon>
    </lineage>
</organism>
<keyword evidence="6 14" id="KW-0547">Nucleotide-binding</keyword>
<dbReference type="AlphaFoldDB" id="A0AAE1K847"/>
<dbReference type="InterPro" id="IPR000980">
    <property type="entry name" value="SH2"/>
</dbReference>
<dbReference type="PROSITE" id="PS50011">
    <property type="entry name" value="PROTEIN_KINASE_DOM"/>
    <property type="match status" value="2"/>
</dbReference>
<keyword evidence="3" id="KW-0597">Phosphoprotein</keyword>
<dbReference type="GO" id="GO:0016020">
    <property type="term" value="C:membrane"/>
    <property type="evidence" value="ECO:0007669"/>
    <property type="project" value="InterPro"/>
</dbReference>
<feature type="domain" description="Protein kinase" evidence="16">
    <location>
        <begin position="907"/>
        <end position="1180"/>
    </location>
</feature>
<keyword evidence="8 14" id="KW-0067">ATP-binding</keyword>
<dbReference type="PRINTS" id="PR00109">
    <property type="entry name" value="TYRKINASE"/>
</dbReference>
<dbReference type="GO" id="GO:0005524">
    <property type="term" value="F:ATP binding"/>
    <property type="evidence" value="ECO:0007669"/>
    <property type="project" value="UniProtKB-UniRule"/>
</dbReference>
<dbReference type="PANTHER" id="PTHR45807">
    <property type="entry name" value="TYROSINE-PROTEIN KINASE HOPSCOTCH"/>
    <property type="match status" value="1"/>
</dbReference>
<sequence>MSLQSLTDDNNNDNHSSKQSLNNNNQSLIYNNNNNQSLTYNNNNNQSLSYNNNNQSLTYNNNNNNQSLTYNNNNNNQSLTYNNNNNHSLTYNNNNNNNHIGDTDQTTEDLVVVVAQTLGVSPLARHLFALRNRTNALWISLSKKVSSIPEGTKLMFRLRFRIPSLDHLKALDSTAFLYLFHQVRADFLAGQLPELIQQPEDGLGLVVTDILLHLLSHPGMRVGDIDLKSFLPQKLNGMANRLNVKRNAERLVENFQRKDANYVRERYLCKVEESQCAYGREEYILEREEGITITTVQLSVDPFHAEHPGIRCALQSRKPMWHHLCRIEDIVFVSIRHRDLTVEVSRRSGTPCYFKLPSIDHLHSFVGCLSGYYRLMCTWTFDLCRELSTPSLNFLRSNKCHGPVGSAFAAKKLRMKGGGDEGVGLLYESDIHYDTYTLAVLAGPDHQISSLNVLKQGDKYHLEGSGDMHNSLADLLKSLTKSEGEVKLTRVLPPSDYDGAQVLLLCATKDNQVAQDDQSGPRVINMRHLTCEKELITRGRFSDLFRAQWTKQSNKEVAVKVPKLNSMVDTEHFLAVISDLCLVQCECIVGVYGVCLNPPALVMEMLPLGPLHTYLTQRKELMKEVELVEAATYLAKALWYLNTEGIHHNNIRCHNILVADHTDSTFKVKLADPGMVRYDQRDLHWIPREYHSHPPMALRDPTTDTWAFATTLWQIFSYGDSPLPGADMEEVRSLYSTGHLLARPDPCPPDLYKVMVRCWCPDPQARRQPQAIMRDVNSILYRVFNSRKTHAYQTISQPANENEGQNGEVEAEDEEEDNENASVTTQLTTLTYSDGSAAQVTFSQLPDNVVDDLISLRLSPTPTNILYDPATRSTLAEILLPPDAAHRLVDLTPAPPSQPLCLDKANIEFGMMIGEGNFGQVYRGLMADAQGWQETVAIKRLKPDGETAGQISAKIDELKREVNIMKELRHPNIVQLLGLVESDDDGGFMCMVMEYLPMGSLKEYLKTRTDHITDTLLLKFALDIAEGMDYLEQRRVIHRDLAARNILVAGSQTVKITDFGLAQTPNRGNYYIRQTNRALPLRWYALECIEHGKFSHKSDVWSYGVTCWEMFTRGEEPHLPQKPDILIQQLRIGHRLNLVKPCPDGVYNKLIRPCWDKEPQARPNFSTLITVVEELQAEFYVK</sequence>
<dbReference type="InterPro" id="IPR051286">
    <property type="entry name" value="JAK"/>
</dbReference>
<feature type="domain" description="Protein kinase" evidence="16">
    <location>
        <begin position="530"/>
        <end position="780"/>
    </location>
</feature>
<evidence type="ECO:0000256" key="12">
    <source>
        <dbReference type="ARBA" id="ARBA00051243"/>
    </source>
</evidence>
<feature type="compositionally biased region" description="Low complexity" evidence="15">
    <location>
        <begin position="19"/>
        <end position="66"/>
    </location>
</feature>
<dbReference type="GO" id="GO:0005829">
    <property type="term" value="C:cytosol"/>
    <property type="evidence" value="ECO:0007669"/>
    <property type="project" value="TreeGrafter"/>
</dbReference>
<evidence type="ECO:0000256" key="8">
    <source>
        <dbReference type="ARBA" id="ARBA00022840"/>
    </source>
</evidence>
<dbReference type="InterPro" id="IPR019749">
    <property type="entry name" value="Band_41_domain"/>
</dbReference>
<reference evidence="18" key="1">
    <citation type="submission" date="2023-10" db="EMBL/GenBank/DDBJ databases">
        <title>Genome assemblies of two species of porcelain crab, Petrolisthes cinctipes and Petrolisthes manimaculis (Anomura: Porcellanidae).</title>
        <authorList>
            <person name="Angst P."/>
        </authorList>
    </citation>
    <scope>NUCLEOTIDE SEQUENCE</scope>
    <source>
        <strain evidence="18">PB745_01</strain>
        <tissue evidence="18">Gill</tissue>
    </source>
</reference>
<comment type="subcellular location">
    <subcellularLocation>
        <location evidence="1">Endomembrane system</location>
    </subcellularLocation>
</comment>
<dbReference type="InterPro" id="IPR000719">
    <property type="entry name" value="Prot_kinase_dom"/>
</dbReference>
<dbReference type="InterPro" id="IPR019748">
    <property type="entry name" value="FERM_central"/>
</dbReference>
<comment type="catalytic activity">
    <reaction evidence="13">
        <text>L-tyrosyl-[protein] + ATP = O-phospho-L-tyrosyl-[protein] + ADP + H(+)</text>
        <dbReference type="Rhea" id="RHEA:10596"/>
        <dbReference type="Rhea" id="RHEA-COMP:10136"/>
        <dbReference type="Rhea" id="RHEA-COMP:20101"/>
        <dbReference type="ChEBI" id="CHEBI:15378"/>
        <dbReference type="ChEBI" id="CHEBI:30616"/>
        <dbReference type="ChEBI" id="CHEBI:46858"/>
        <dbReference type="ChEBI" id="CHEBI:61978"/>
        <dbReference type="ChEBI" id="CHEBI:456216"/>
        <dbReference type="EC" id="2.7.10.2"/>
    </reaction>
</comment>
<keyword evidence="7" id="KW-0418">Kinase</keyword>
<comment type="catalytic activity">
    <reaction evidence="12">
        <text>L-tyrosyl-[protein] + ATP = O-phospho-L-tyrosyl-[protein] + ADP + H(+)</text>
        <dbReference type="Rhea" id="RHEA:10596"/>
        <dbReference type="Rhea" id="RHEA-COMP:10136"/>
        <dbReference type="Rhea" id="RHEA-COMP:20101"/>
        <dbReference type="ChEBI" id="CHEBI:15378"/>
        <dbReference type="ChEBI" id="CHEBI:30616"/>
        <dbReference type="ChEBI" id="CHEBI:46858"/>
        <dbReference type="ChEBI" id="CHEBI:61978"/>
        <dbReference type="ChEBI" id="CHEBI:456216"/>
        <dbReference type="EC" id="2.7.10.1"/>
    </reaction>
</comment>
<dbReference type="GO" id="GO:0050793">
    <property type="term" value="P:regulation of developmental process"/>
    <property type="evidence" value="ECO:0007669"/>
    <property type="project" value="UniProtKB-ARBA"/>
</dbReference>
<dbReference type="GO" id="GO:0004715">
    <property type="term" value="F:non-membrane spanning protein tyrosine kinase activity"/>
    <property type="evidence" value="ECO:0007669"/>
    <property type="project" value="UniProtKB-EC"/>
</dbReference>
<evidence type="ECO:0000256" key="7">
    <source>
        <dbReference type="ARBA" id="ARBA00022777"/>
    </source>
</evidence>
<dbReference type="PROSITE" id="PS00107">
    <property type="entry name" value="PROTEIN_KINASE_ATP"/>
    <property type="match status" value="1"/>
</dbReference>
<dbReference type="Pfam" id="PF18379">
    <property type="entry name" value="FERM_F1"/>
    <property type="match status" value="1"/>
</dbReference>
<dbReference type="GO" id="GO:0009887">
    <property type="term" value="P:animal organ morphogenesis"/>
    <property type="evidence" value="ECO:0007669"/>
    <property type="project" value="UniProtKB-ARBA"/>
</dbReference>
<evidence type="ECO:0000256" key="9">
    <source>
        <dbReference type="ARBA" id="ARBA00022999"/>
    </source>
</evidence>
<accession>A0AAE1K847</accession>
<evidence type="ECO:0000256" key="6">
    <source>
        <dbReference type="ARBA" id="ARBA00022741"/>
    </source>
</evidence>
<dbReference type="GO" id="GO:0005126">
    <property type="term" value="F:cytokine receptor binding"/>
    <property type="evidence" value="ECO:0007669"/>
    <property type="project" value="TreeGrafter"/>
</dbReference>
<dbReference type="GO" id="GO:0071944">
    <property type="term" value="C:cell periphery"/>
    <property type="evidence" value="ECO:0007669"/>
    <property type="project" value="UniProtKB-ARBA"/>
</dbReference>
<dbReference type="PRINTS" id="PR01823">
    <property type="entry name" value="JANUSKINASE"/>
</dbReference>
<name>A0AAE1K847_PETCI</name>
<evidence type="ECO:0000256" key="10">
    <source>
        <dbReference type="ARBA" id="ARBA00023136"/>
    </source>
</evidence>
<feature type="domain" description="FERM" evidence="17">
    <location>
        <begin position="85"/>
        <end position="380"/>
    </location>
</feature>
<dbReference type="GO" id="GO:0019221">
    <property type="term" value="P:cytokine-mediated signaling pathway"/>
    <property type="evidence" value="ECO:0007669"/>
    <property type="project" value="TreeGrafter"/>
</dbReference>
<evidence type="ECO:0000256" key="14">
    <source>
        <dbReference type="PROSITE-ProRule" id="PRU10141"/>
    </source>
</evidence>
<keyword evidence="4" id="KW-0808">Transferase</keyword>
<keyword evidence="19" id="KW-1185">Reference proteome</keyword>
<dbReference type="InterPro" id="IPR017441">
    <property type="entry name" value="Protein_kinase_ATP_BS"/>
</dbReference>
<dbReference type="Pfam" id="PF21990">
    <property type="entry name" value="SH2_1"/>
    <property type="match status" value="1"/>
</dbReference>
<dbReference type="PROSITE" id="PS00109">
    <property type="entry name" value="PROTEIN_KINASE_TYR"/>
    <property type="match status" value="1"/>
</dbReference>
<evidence type="ECO:0000256" key="13">
    <source>
        <dbReference type="ARBA" id="ARBA00051245"/>
    </source>
</evidence>
<evidence type="ECO:0000256" key="15">
    <source>
        <dbReference type="SAM" id="MobiDB-lite"/>
    </source>
</evidence>
<dbReference type="GO" id="GO:0035556">
    <property type="term" value="P:intracellular signal transduction"/>
    <property type="evidence" value="ECO:0007669"/>
    <property type="project" value="InterPro"/>
</dbReference>
<feature type="compositionally biased region" description="Polar residues" evidence="15">
    <location>
        <begin position="793"/>
        <end position="802"/>
    </location>
</feature>
<protein>
    <recommendedName>
        <fullName evidence="2">non-specific protein-tyrosine kinase</fullName>
        <ecNumber evidence="2">2.7.10.2</ecNumber>
    </recommendedName>
</protein>
<dbReference type="Proteomes" id="UP001286313">
    <property type="component" value="Unassembled WGS sequence"/>
</dbReference>
<dbReference type="CDD" id="cd14473">
    <property type="entry name" value="FERM_B-lobe"/>
    <property type="match status" value="1"/>
</dbReference>
<dbReference type="GO" id="GO:0051130">
    <property type="term" value="P:positive regulation of cellular component organization"/>
    <property type="evidence" value="ECO:0007669"/>
    <property type="project" value="UniProtKB-ARBA"/>
</dbReference>
<evidence type="ECO:0000313" key="19">
    <source>
        <dbReference type="Proteomes" id="UP001286313"/>
    </source>
</evidence>
<feature type="region of interest" description="Disordered" evidence="15">
    <location>
        <begin position="1"/>
        <end position="66"/>
    </location>
</feature>
<evidence type="ECO:0000313" key="18">
    <source>
        <dbReference type="EMBL" id="KAK3866664.1"/>
    </source>
</evidence>
<keyword evidence="5" id="KW-0677">Repeat</keyword>
<evidence type="ECO:0000256" key="2">
    <source>
        <dbReference type="ARBA" id="ARBA00011903"/>
    </source>
</evidence>
<feature type="binding site" evidence="14">
    <location>
        <position position="939"/>
    </location>
    <ligand>
        <name>ATP</name>
        <dbReference type="ChEBI" id="CHEBI:30616"/>
    </ligand>
</feature>
<evidence type="ECO:0000259" key="17">
    <source>
        <dbReference type="PROSITE" id="PS50057"/>
    </source>
</evidence>
<dbReference type="PROSITE" id="PS50057">
    <property type="entry name" value="FERM_3"/>
    <property type="match status" value="1"/>
</dbReference>
<dbReference type="InterPro" id="IPR016251">
    <property type="entry name" value="Tyr_kinase_non-rcpt_Jak/Tyk2"/>
</dbReference>
<evidence type="ECO:0000256" key="3">
    <source>
        <dbReference type="ARBA" id="ARBA00022553"/>
    </source>
</evidence>
<evidence type="ECO:0000259" key="16">
    <source>
        <dbReference type="PROSITE" id="PS50011"/>
    </source>
</evidence>
<feature type="region of interest" description="Disordered" evidence="15">
    <location>
        <begin position="793"/>
        <end position="822"/>
    </location>
</feature>
<dbReference type="EC" id="2.7.10.2" evidence="2"/>
<dbReference type="InterPro" id="IPR011009">
    <property type="entry name" value="Kinase-like_dom_sf"/>
</dbReference>
<gene>
    <name evidence="18" type="ORF">Pcinc_027817</name>
</gene>
<dbReference type="InterPro" id="IPR020635">
    <property type="entry name" value="Tyr_kinase_cat_dom"/>
</dbReference>
<dbReference type="SUPFAM" id="SSF56112">
    <property type="entry name" value="Protein kinase-like (PK-like)"/>
    <property type="match status" value="2"/>
</dbReference>
<dbReference type="SMART" id="SM00295">
    <property type="entry name" value="B41"/>
    <property type="match status" value="1"/>
</dbReference>
<dbReference type="GO" id="GO:0012505">
    <property type="term" value="C:endomembrane system"/>
    <property type="evidence" value="ECO:0007669"/>
    <property type="project" value="UniProtKB-SubCell"/>
</dbReference>
<comment type="caution">
    <text evidence="18">The sequence shown here is derived from an EMBL/GenBank/DDBJ whole genome shotgun (WGS) entry which is preliminary data.</text>
</comment>
<dbReference type="SMART" id="SM00219">
    <property type="entry name" value="TyrKc"/>
    <property type="match status" value="2"/>
</dbReference>
<feature type="compositionally biased region" description="Acidic residues" evidence="15">
    <location>
        <begin position="809"/>
        <end position="819"/>
    </location>
</feature>
<keyword evidence="10" id="KW-0472">Membrane</keyword>
<keyword evidence="9" id="KW-0727">SH2 domain</keyword>
<dbReference type="GO" id="GO:0004714">
    <property type="term" value="F:transmembrane receptor protein tyrosine kinase activity"/>
    <property type="evidence" value="ECO:0007669"/>
    <property type="project" value="UniProtKB-EC"/>
</dbReference>
<evidence type="ECO:0000256" key="4">
    <source>
        <dbReference type="ARBA" id="ARBA00022679"/>
    </source>
</evidence>
<dbReference type="InterPro" id="IPR000299">
    <property type="entry name" value="FERM_domain"/>
</dbReference>
<dbReference type="Pfam" id="PF07714">
    <property type="entry name" value="PK_Tyr_Ser-Thr"/>
    <property type="match status" value="2"/>
</dbReference>
<evidence type="ECO:0000256" key="1">
    <source>
        <dbReference type="ARBA" id="ARBA00004308"/>
    </source>
</evidence>
<keyword evidence="11" id="KW-0829">Tyrosine-protein kinase</keyword>
<dbReference type="InterPro" id="IPR041155">
    <property type="entry name" value="FERM_F1"/>
</dbReference>
<dbReference type="PANTHER" id="PTHR45807:SF7">
    <property type="entry name" value="TYROSINE-PROTEIN KINASE HOPSCOTCH"/>
    <property type="match status" value="1"/>
</dbReference>
<evidence type="ECO:0000256" key="11">
    <source>
        <dbReference type="ARBA" id="ARBA00023137"/>
    </source>
</evidence>
<dbReference type="InterPro" id="IPR008266">
    <property type="entry name" value="Tyr_kinase_AS"/>
</dbReference>
<dbReference type="EMBL" id="JAWQEG010003357">
    <property type="protein sequence ID" value="KAK3866664.1"/>
    <property type="molecule type" value="Genomic_DNA"/>
</dbReference>
<feature type="compositionally biased region" description="Polar residues" evidence="15">
    <location>
        <begin position="1"/>
        <end position="18"/>
    </location>
</feature>